<evidence type="ECO:0000256" key="1">
    <source>
        <dbReference type="SAM" id="SignalP"/>
    </source>
</evidence>
<dbReference type="AlphaFoldDB" id="A0A346NRW8"/>
<dbReference type="Proteomes" id="UP000262073">
    <property type="component" value="Chromosome"/>
</dbReference>
<feature type="signal peptide" evidence="1">
    <location>
        <begin position="1"/>
        <end position="18"/>
    </location>
</feature>
<proteinExistence type="predicted"/>
<evidence type="ECO:0000313" key="3">
    <source>
        <dbReference type="Proteomes" id="UP000262073"/>
    </source>
</evidence>
<keyword evidence="3" id="KW-1185">Reference proteome</keyword>
<dbReference type="RefSeq" id="WP_117318518.1">
    <property type="nucleotide sequence ID" value="NZ_CP031769.1"/>
</dbReference>
<reference evidence="2 3" key="1">
    <citation type="submission" date="2018-08" db="EMBL/GenBank/DDBJ databases">
        <title>Salinimonas sediminis sp. nov., a piezophilic bacterium isolated from a deep-sea sediment sample from the New Britain Trench.</title>
        <authorList>
            <person name="Cao J."/>
        </authorList>
    </citation>
    <scope>NUCLEOTIDE SEQUENCE [LARGE SCALE GENOMIC DNA]</scope>
    <source>
        <strain evidence="2 3">N102</strain>
    </source>
</reference>
<sequence length="388" mass="44041">MKRLLFISFCALTPAVQAGTFSWHGYVSQGITQSIDSNFITDNNDTTLNLTELGVNARWQINPAIALVGQANYLDGGNRYESGGRVDYLFVDWHLPRLWQWDTHLHLGRFKNRHWLYSATRDVPQTRATAILPQSVYFDGFRDIALGSDGILMQSTRSDESGSWELNWSYGKSPLNQGETGAFLGPEAQGDADQDFVHQASVYYQPPSLNWRIGASWLKSDFDYQAAPTDIFFDGKSSITRLMLSAVYFTEQWEFSAELVQEHRTDTGAYAPDFTNKRVGEGGYVQARYLFTPKISSLLSFDTYTLDRDDPDGVGLNRASAGLIPAYYGYEDTVAVGIRWDIAPNWRLQGEHHWVNGAARATSLILPQSVTMTEKHWRMWSVQLMYWF</sequence>
<feature type="chain" id="PRO_5016996731" description="Porin" evidence="1">
    <location>
        <begin position="19"/>
        <end position="388"/>
    </location>
</feature>
<protein>
    <recommendedName>
        <fullName evidence="4">Porin</fullName>
    </recommendedName>
</protein>
<evidence type="ECO:0000313" key="2">
    <source>
        <dbReference type="EMBL" id="AXR08275.1"/>
    </source>
</evidence>
<evidence type="ECO:0008006" key="4">
    <source>
        <dbReference type="Google" id="ProtNLM"/>
    </source>
</evidence>
<organism evidence="2 3">
    <name type="scientific">Salinimonas sediminis</name>
    <dbReference type="NCBI Taxonomy" id="2303538"/>
    <lineage>
        <taxon>Bacteria</taxon>
        <taxon>Pseudomonadati</taxon>
        <taxon>Pseudomonadota</taxon>
        <taxon>Gammaproteobacteria</taxon>
        <taxon>Alteromonadales</taxon>
        <taxon>Alteromonadaceae</taxon>
        <taxon>Alteromonas/Salinimonas group</taxon>
        <taxon>Salinimonas</taxon>
    </lineage>
</organism>
<name>A0A346NRW8_9ALTE</name>
<dbReference type="SUPFAM" id="SSF56935">
    <property type="entry name" value="Porins"/>
    <property type="match status" value="1"/>
</dbReference>
<dbReference type="EMBL" id="CP031769">
    <property type="protein sequence ID" value="AXR08275.1"/>
    <property type="molecule type" value="Genomic_DNA"/>
</dbReference>
<keyword evidence="1" id="KW-0732">Signal</keyword>
<accession>A0A346NRW8</accession>
<gene>
    <name evidence="2" type="ORF">D0Y50_19095</name>
</gene>
<dbReference type="OrthoDB" id="106501at2"/>
<dbReference type="KEGG" id="salm:D0Y50_19095"/>